<evidence type="ECO:0000256" key="1">
    <source>
        <dbReference type="SAM" id="Phobius"/>
    </source>
</evidence>
<feature type="transmembrane region" description="Helical" evidence="1">
    <location>
        <begin position="6"/>
        <end position="26"/>
    </location>
</feature>
<keyword evidence="1" id="KW-1133">Transmembrane helix</keyword>
<keyword evidence="1" id="KW-0812">Transmembrane</keyword>
<protein>
    <recommendedName>
        <fullName evidence="4">Histidine kinase N-terminal 7TM region domain-containing protein</fullName>
    </recommendedName>
</protein>
<feature type="transmembrane region" description="Helical" evidence="1">
    <location>
        <begin position="200"/>
        <end position="222"/>
    </location>
</feature>
<organism evidence="2 3">
    <name type="scientific">Candidatus Lokiarchaeum ossiferum</name>
    <dbReference type="NCBI Taxonomy" id="2951803"/>
    <lineage>
        <taxon>Archaea</taxon>
        <taxon>Promethearchaeati</taxon>
        <taxon>Promethearchaeota</taxon>
        <taxon>Promethearchaeia</taxon>
        <taxon>Promethearchaeales</taxon>
        <taxon>Promethearchaeaceae</taxon>
        <taxon>Candidatus Lokiarchaeum</taxon>
    </lineage>
</organism>
<keyword evidence="1" id="KW-0472">Membrane</keyword>
<proteinExistence type="predicted"/>
<gene>
    <name evidence="2" type="ORF">NEF87_000516</name>
</gene>
<sequence>MHAVSNLFSNIIIGLCLTGLIVVFTIKSIKRGYFFRYFTLAYFCLVIGILYHFVGHLIWPTRYESTHIMVELMFFGYFQLFFYNYLNSIQKFKRYSTIFLIVFILFLLQQFSLHVLLHFSSLISIQDDIWLVADGTYNINGLIISFVGGCPYLIKNYKKSKQFISLLLIFGFLLMGVGYLCLTVSDLFSFYRLANKMEFILYKIGNSLIIFSILLILFLYFLDIQQFFIIPHELFILVISNAEGKIIFQSKFSDNNPEKEIGFDYRPVIEGIDKFYQQFSGLKKPKIHIVENAIQILTYSENEINATIISNSTSRIIWDALKHFLRGFLKHFNRELDENNCDFYNSSPFINDTVEMVIQNFPFINIYQK</sequence>
<keyword evidence="3" id="KW-1185">Reference proteome</keyword>
<feature type="transmembrane region" description="Helical" evidence="1">
    <location>
        <begin position="33"/>
        <end position="54"/>
    </location>
</feature>
<dbReference type="EMBL" id="CP104013">
    <property type="protein sequence ID" value="UYP44231.1"/>
    <property type="molecule type" value="Genomic_DNA"/>
</dbReference>
<feature type="transmembrane region" description="Helical" evidence="1">
    <location>
        <begin position="137"/>
        <end position="154"/>
    </location>
</feature>
<feature type="transmembrane region" description="Helical" evidence="1">
    <location>
        <begin position="166"/>
        <end position="188"/>
    </location>
</feature>
<evidence type="ECO:0000313" key="3">
    <source>
        <dbReference type="Proteomes" id="UP001208689"/>
    </source>
</evidence>
<name>A0ABY6HL36_9ARCH</name>
<evidence type="ECO:0000313" key="2">
    <source>
        <dbReference type="EMBL" id="UYP44231.1"/>
    </source>
</evidence>
<evidence type="ECO:0008006" key="4">
    <source>
        <dbReference type="Google" id="ProtNLM"/>
    </source>
</evidence>
<dbReference type="Proteomes" id="UP001208689">
    <property type="component" value="Chromosome"/>
</dbReference>
<accession>A0ABY6HL36</accession>
<feature type="transmembrane region" description="Helical" evidence="1">
    <location>
        <begin position="66"/>
        <end position="86"/>
    </location>
</feature>
<reference evidence="2" key="1">
    <citation type="submission" date="2022-09" db="EMBL/GenBank/DDBJ databases">
        <title>Actin cytoskeleton and complex cell architecture in an #Asgard archaeon.</title>
        <authorList>
            <person name="Ponce Toledo R.I."/>
            <person name="Schleper C."/>
            <person name="Rodrigues Oliveira T."/>
            <person name="Wollweber F."/>
            <person name="Xu J."/>
            <person name="Rittmann S."/>
            <person name="Klingl A."/>
            <person name="Pilhofer M."/>
        </authorList>
    </citation>
    <scope>NUCLEOTIDE SEQUENCE</scope>
    <source>
        <strain evidence="2">B-35</strain>
    </source>
</reference>
<feature type="transmembrane region" description="Helical" evidence="1">
    <location>
        <begin position="98"/>
        <end position="117"/>
    </location>
</feature>